<feature type="region of interest" description="Disordered" evidence="1">
    <location>
        <begin position="1"/>
        <end position="40"/>
    </location>
</feature>
<feature type="compositionally biased region" description="Polar residues" evidence="1">
    <location>
        <begin position="17"/>
        <end position="40"/>
    </location>
</feature>
<sequence>MLLASTTSSSEAAVPIKSSSALDRSTTQGESQGQGASETSTRISCHGFFSFNYLPGDAMAPKHEETSTLPLRSVAMASSASTTPRAVPQTLKASPARFLEKRKAR</sequence>
<evidence type="ECO:0000313" key="2">
    <source>
        <dbReference type="EMBL" id="URD90830.1"/>
    </source>
</evidence>
<protein>
    <submittedName>
        <fullName evidence="2">Uncharacterized protein</fullName>
    </submittedName>
</protein>
<dbReference type="EMBL" id="CP097504">
    <property type="protein sequence ID" value="URD90830.1"/>
    <property type="molecule type" value="Genomic_DNA"/>
</dbReference>
<name>A0A9E7F8W6_9LILI</name>
<dbReference type="AlphaFoldDB" id="A0A9E7F8W6"/>
<reference evidence="2" key="1">
    <citation type="submission" date="2022-05" db="EMBL/GenBank/DDBJ databases">
        <title>The Musa troglodytarum L. genome provides insights into the mechanism of non-climacteric behaviour and enrichment of carotenoids.</title>
        <authorList>
            <person name="Wang J."/>
        </authorList>
    </citation>
    <scope>NUCLEOTIDE SEQUENCE</scope>
    <source>
        <tissue evidence="2">Leaf</tissue>
    </source>
</reference>
<organism evidence="2 3">
    <name type="scientific">Musa troglodytarum</name>
    <name type="common">fe'i banana</name>
    <dbReference type="NCBI Taxonomy" id="320322"/>
    <lineage>
        <taxon>Eukaryota</taxon>
        <taxon>Viridiplantae</taxon>
        <taxon>Streptophyta</taxon>
        <taxon>Embryophyta</taxon>
        <taxon>Tracheophyta</taxon>
        <taxon>Spermatophyta</taxon>
        <taxon>Magnoliopsida</taxon>
        <taxon>Liliopsida</taxon>
        <taxon>Zingiberales</taxon>
        <taxon>Musaceae</taxon>
        <taxon>Musa</taxon>
    </lineage>
</organism>
<proteinExistence type="predicted"/>
<dbReference type="OrthoDB" id="162894at2759"/>
<dbReference type="Proteomes" id="UP001055439">
    <property type="component" value="Chromosome 2"/>
</dbReference>
<evidence type="ECO:0000256" key="1">
    <source>
        <dbReference type="SAM" id="MobiDB-lite"/>
    </source>
</evidence>
<accession>A0A9E7F8W6</accession>
<keyword evidence="3" id="KW-1185">Reference proteome</keyword>
<feature type="region of interest" description="Disordered" evidence="1">
    <location>
        <begin position="59"/>
        <end position="105"/>
    </location>
</feature>
<feature type="compositionally biased region" description="Low complexity" evidence="1">
    <location>
        <begin position="1"/>
        <end position="10"/>
    </location>
</feature>
<evidence type="ECO:0000313" key="3">
    <source>
        <dbReference type="Proteomes" id="UP001055439"/>
    </source>
</evidence>
<gene>
    <name evidence="2" type="ORF">MUK42_34477</name>
</gene>